<dbReference type="OrthoDB" id="1194650at2759"/>
<protein>
    <submittedName>
        <fullName evidence="1">Uncharacterized protein</fullName>
    </submittedName>
</protein>
<evidence type="ECO:0000313" key="1">
    <source>
        <dbReference type="EMBL" id="KAF3455106.1"/>
    </source>
</evidence>
<dbReference type="EMBL" id="VOIH02000002">
    <property type="protein sequence ID" value="KAF3455106.1"/>
    <property type="molecule type" value="Genomic_DNA"/>
</dbReference>
<sequence length="134" mass="15520">MQYYWLSFSIYDMFYIYNYTISGMSNKNKLDDIFAGRGFKMVGVMVLSVYEIPLIAIVHHAGGQMVTDIAPVVEDKTNIDVDTDKIHSVSDKKAIRKERWSEAMKMTFTTFCKYSHWFSSSVIAYCISSRCRYA</sequence>
<gene>
    <name evidence="1" type="ORF">FNV43_RR05554</name>
</gene>
<organism evidence="1 2">
    <name type="scientific">Rhamnella rubrinervis</name>
    <dbReference type="NCBI Taxonomy" id="2594499"/>
    <lineage>
        <taxon>Eukaryota</taxon>
        <taxon>Viridiplantae</taxon>
        <taxon>Streptophyta</taxon>
        <taxon>Embryophyta</taxon>
        <taxon>Tracheophyta</taxon>
        <taxon>Spermatophyta</taxon>
        <taxon>Magnoliopsida</taxon>
        <taxon>eudicotyledons</taxon>
        <taxon>Gunneridae</taxon>
        <taxon>Pentapetalae</taxon>
        <taxon>rosids</taxon>
        <taxon>fabids</taxon>
        <taxon>Rosales</taxon>
        <taxon>Rhamnaceae</taxon>
        <taxon>rhamnoid group</taxon>
        <taxon>Rhamneae</taxon>
        <taxon>Rhamnella</taxon>
    </lineage>
</organism>
<comment type="caution">
    <text evidence="1">The sequence shown here is derived from an EMBL/GenBank/DDBJ whole genome shotgun (WGS) entry which is preliminary data.</text>
</comment>
<dbReference type="Proteomes" id="UP000796880">
    <property type="component" value="Unassembled WGS sequence"/>
</dbReference>
<name>A0A8K0MQJ6_9ROSA</name>
<dbReference type="AlphaFoldDB" id="A0A8K0MQJ6"/>
<reference evidence="1" key="1">
    <citation type="submission" date="2020-03" db="EMBL/GenBank/DDBJ databases">
        <title>A high-quality chromosome-level genome assembly of a woody plant with both climbing and erect habits, Rhamnella rubrinervis.</title>
        <authorList>
            <person name="Lu Z."/>
            <person name="Yang Y."/>
            <person name="Zhu X."/>
            <person name="Sun Y."/>
        </authorList>
    </citation>
    <scope>NUCLEOTIDE SEQUENCE</scope>
    <source>
        <strain evidence="1">BYM</strain>
        <tissue evidence="1">Leaf</tissue>
    </source>
</reference>
<keyword evidence="2" id="KW-1185">Reference proteome</keyword>
<proteinExistence type="predicted"/>
<accession>A0A8K0MQJ6</accession>
<evidence type="ECO:0000313" key="2">
    <source>
        <dbReference type="Proteomes" id="UP000796880"/>
    </source>
</evidence>